<reference evidence="2" key="2">
    <citation type="journal article" date="2015" name="Fish Shellfish Immunol.">
        <title>Early steps in the European eel (Anguilla anguilla)-Vibrio vulnificus interaction in the gills: Role of the RtxA13 toxin.</title>
        <authorList>
            <person name="Callol A."/>
            <person name="Pajuelo D."/>
            <person name="Ebbesson L."/>
            <person name="Teles M."/>
            <person name="MacKenzie S."/>
            <person name="Amaro C."/>
        </authorList>
    </citation>
    <scope>NUCLEOTIDE SEQUENCE</scope>
</reference>
<dbReference type="AlphaFoldDB" id="A0A0E9U6W2"/>
<feature type="compositionally biased region" description="Basic and acidic residues" evidence="1">
    <location>
        <begin position="37"/>
        <end position="51"/>
    </location>
</feature>
<dbReference type="EMBL" id="GBXM01047874">
    <property type="protein sequence ID" value="JAH60703.1"/>
    <property type="molecule type" value="Transcribed_RNA"/>
</dbReference>
<organism evidence="2">
    <name type="scientific">Anguilla anguilla</name>
    <name type="common">European freshwater eel</name>
    <name type="synonym">Muraena anguilla</name>
    <dbReference type="NCBI Taxonomy" id="7936"/>
    <lineage>
        <taxon>Eukaryota</taxon>
        <taxon>Metazoa</taxon>
        <taxon>Chordata</taxon>
        <taxon>Craniata</taxon>
        <taxon>Vertebrata</taxon>
        <taxon>Euteleostomi</taxon>
        <taxon>Actinopterygii</taxon>
        <taxon>Neopterygii</taxon>
        <taxon>Teleostei</taxon>
        <taxon>Anguilliformes</taxon>
        <taxon>Anguillidae</taxon>
        <taxon>Anguilla</taxon>
    </lineage>
</organism>
<evidence type="ECO:0000313" key="2">
    <source>
        <dbReference type="EMBL" id="JAH60703.1"/>
    </source>
</evidence>
<feature type="region of interest" description="Disordered" evidence="1">
    <location>
        <begin position="1"/>
        <end position="72"/>
    </location>
</feature>
<accession>A0A0E9U6W2</accession>
<protein>
    <submittedName>
        <fullName evidence="2">Uncharacterized protein</fullName>
    </submittedName>
</protein>
<proteinExistence type="predicted"/>
<reference evidence="2" key="1">
    <citation type="submission" date="2014-11" db="EMBL/GenBank/DDBJ databases">
        <authorList>
            <person name="Amaro Gonzalez C."/>
        </authorList>
    </citation>
    <scope>NUCLEOTIDE SEQUENCE</scope>
</reference>
<evidence type="ECO:0000256" key="1">
    <source>
        <dbReference type="SAM" id="MobiDB-lite"/>
    </source>
</evidence>
<name>A0A0E9U6W2_ANGAN</name>
<sequence>MAAPGDNWASRPSPQSTGLEGFPFKLADSTSGTADSDQGKSGEQKKNHAERVQILSMDEDSEERDSCTGKRE</sequence>